<evidence type="ECO:0000256" key="3">
    <source>
        <dbReference type="ARBA" id="ARBA00007676"/>
    </source>
</evidence>
<dbReference type="GO" id="GO:0005786">
    <property type="term" value="C:signal recognition particle, endoplasmic reticulum targeting"/>
    <property type="evidence" value="ECO:0007669"/>
    <property type="project" value="UniProtKB-KW"/>
</dbReference>
<dbReference type="Pfam" id="PF17004">
    <property type="entry name" value="SRP_TPR_like"/>
    <property type="match status" value="1"/>
</dbReference>
<dbReference type="PANTHER" id="PTHR14094">
    <property type="entry name" value="SIGNAL RECOGNITION PARTICLE 72"/>
    <property type="match status" value="1"/>
</dbReference>
<reference evidence="11 12" key="1">
    <citation type="submission" date="2014-04" db="EMBL/GenBank/DDBJ databases">
        <authorList>
            <consortium name="DOE Joint Genome Institute"/>
            <person name="Kuo A."/>
            <person name="Tarkka M."/>
            <person name="Buscot F."/>
            <person name="Kohler A."/>
            <person name="Nagy L.G."/>
            <person name="Floudas D."/>
            <person name="Copeland A."/>
            <person name="Barry K.W."/>
            <person name="Cichocki N."/>
            <person name="Veneault-Fourrey C."/>
            <person name="LaButti K."/>
            <person name="Lindquist E.A."/>
            <person name="Lipzen A."/>
            <person name="Lundell T."/>
            <person name="Morin E."/>
            <person name="Murat C."/>
            <person name="Sun H."/>
            <person name="Tunlid A."/>
            <person name="Henrissat B."/>
            <person name="Grigoriev I.V."/>
            <person name="Hibbett D.S."/>
            <person name="Martin F."/>
            <person name="Nordberg H.P."/>
            <person name="Cantor M.N."/>
            <person name="Hua S.X."/>
        </authorList>
    </citation>
    <scope>NUCLEOTIDE SEQUENCE [LARGE SCALE GENOMIC DNA]</scope>
    <source>
        <strain evidence="11 12">F 1598</strain>
    </source>
</reference>
<dbReference type="GO" id="GO:0008312">
    <property type="term" value="F:7S RNA binding"/>
    <property type="evidence" value="ECO:0007669"/>
    <property type="project" value="InterPro"/>
</dbReference>
<dbReference type="PANTHER" id="PTHR14094:SF9">
    <property type="entry name" value="SIGNAL RECOGNITION PARTICLE SUBUNIT SRP72"/>
    <property type="match status" value="1"/>
</dbReference>
<evidence type="ECO:0000256" key="9">
    <source>
        <dbReference type="SAM" id="MobiDB-lite"/>
    </source>
</evidence>
<evidence type="ECO:0000313" key="12">
    <source>
        <dbReference type="Proteomes" id="UP000054166"/>
    </source>
</evidence>
<evidence type="ECO:0000256" key="2">
    <source>
        <dbReference type="ARBA" id="ARBA00004496"/>
    </source>
</evidence>
<dbReference type="HOGENOM" id="CLU_052873_0_0_1"/>
<evidence type="ECO:0000313" key="11">
    <source>
        <dbReference type="EMBL" id="KIM77835.1"/>
    </source>
</evidence>
<sequence>MSPRSAVSSRSNPNPRSQPPTHTNNRKAVKQPTPPSERLKRLFTSLCAQIDGGHFANAVKTCDKILRIEPNDKDALQTKLFVLLQTEQYEAALSLIGTGNKGSDSEHDFERTYSLYRVQHEKEAAEGLKALKEENDAENERAILHLEAQLDYRRGSYETAFELYNQLLDTAEPQSEEHADILTNLTASQKHLDFINTGFLRALDALPTSITTNIETNPPPSHPVTSSAASAAATQANVDDPTTTIQPKKKVRMSRVPKGVVPGVTPPPDPERWLKKSERSTFGQGRKRKGGGGAGGGTQGSTVEAGPPGGGGAASGSSHNVKSGGGKGKKKK</sequence>
<dbReference type="AlphaFoldDB" id="A0A0C3EZ64"/>
<gene>
    <name evidence="11" type="ORF">PILCRDRAFT_76272</name>
</gene>
<proteinExistence type="inferred from homology"/>
<protein>
    <recommendedName>
        <fullName evidence="4">Signal recognition particle subunit SRP72</fullName>
    </recommendedName>
</protein>
<dbReference type="EMBL" id="KN833021">
    <property type="protein sequence ID" value="KIM77835.1"/>
    <property type="molecule type" value="Genomic_DNA"/>
</dbReference>
<feature type="compositionally biased region" description="Low complexity" evidence="9">
    <location>
        <begin position="1"/>
        <end position="15"/>
    </location>
</feature>
<dbReference type="SUPFAM" id="SSF48452">
    <property type="entry name" value="TPR-like"/>
    <property type="match status" value="1"/>
</dbReference>
<keyword evidence="8" id="KW-0687">Ribonucleoprotein</keyword>
<dbReference type="InterPro" id="IPR031545">
    <property type="entry name" value="SRP72_TPR-like"/>
</dbReference>
<evidence type="ECO:0000259" key="10">
    <source>
        <dbReference type="Pfam" id="PF08492"/>
    </source>
</evidence>
<comment type="similarity">
    <text evidence="3">Belongs to the SRP72 family.</text>
</comment>
<keyword evidence="12" id="KW-1185">Reference proteome</keyword>
<dbReference type="Proteomes" id="UP000054166">
    <property type="component" value="Unassembled WGS sequence"/>
</dbReference>
<evidence type="ECO:0000256" key="8">
    <source>
        <dbReference type="ARBA" id="ARBA00023274"/>
    </source>
</evidence>
<keyword evidence="7" id="KW-0733">Signal recognition particle</keyword>
<feature type="compositionally biased region" description="Basic and acidic residues" evidence="9">
    <location>
        <begin position="269"/>
        <end position="279"/>
    </location>
</feature>
<evidence type="ECO:0000256" key="6">
    <source>
        <dbReference type="ARBA" id="ARBA00022824"/>
    </source>
</evidence>
<feature type="domain" description="Signal recognition particle SRP72 subunit RNA-binding" evidence="10">
    <location>
        <begin position="238"/>
        <end position="282"/>
    </location>
</feature>
<dbReference type="InParanoid" id="A0A0C3EZ64"/>
<evidence type="ECO:0000256" key="4">
    <source>
        <dbReference type="ARBA" id="ARBA00018350"/>
    </source>
</evidence>
<reference evidence="12" key="2">
    <citation type="submission" date="2015-01" db="EMBL/GenBank/DDBJ databases">
        <title>Evolutionary Origins and Diversification of the Mycorrhizal Mutualists.</title>
        <authorList>
            <consortium name="DOE Joint Genome Institute"/>
            <consortium name="Mycorrhizal Genomics Consortium"/>
            <person name="Kohler A."/>
            <person name="Kuo A."/>
            <person name="Nagy L.G."/>
            <person name="Floudas D."/>
            <person name="Copeland A."/>
            <person name="Barry K.W."/>
            <person name="Cichocki N."/>
            <person name="Veneault-Fourrey C."/>
            <person name="LaButti K."/>
            <person name="Lindquist E.A."/>
            <person name="Lipzen A."/>
            <person name="Lundell T."/>
            <person name="Morin E."/>
            <person name="Murat C."/>
            <person name="Riley R."/>
            <person name="Ohm R."/>
            <person name="Sun H."/>
            <person name="Tunlid A."/>
            <person name="Henrissat B."/>
            <person name="Grigoriev I.V."/>
            <person name="Hibbett D.S."/>
            <person name="Martin F."/>
        </authorList>
    </citation>
    <scope>NUCLEOTIDE SEQUENCE [LARGE SCALE GENOMIC DNA]</scope>
    <source>
        <strain evidence="12">F 1598</strain>
    </source>
</reference>
<dbReference type="GO" id="GO:0043022">
    <property type="term" value="F:ribosome binding"/>
    <property type="evidence" value="ECO:0007669"/>
    <property type="project" value="TreeGrafter"/>
</dbReference>
<dbReference type="Gene3D" id="1.25.40.10">
    <property type="entry name" value="Tetratricopeptide repeat domain"/>
    <property type="match status" value="1"/>
</dbReference>
<name>A0A0C3EZ64_PILCF</name>
<dbReference type="InterPro" id="IPR026270">
    <property type="entry name" value="SRP72"/>
</dbReference>
<comment type="subcellular location">
    <subcellularLocation>
        <location evidence="2">Cytoplasm</location>
    </subcellularLocation>
    <subcellularLocation>
        <location evidence="1">Endoplasmic reticulum</location>
    </subcellularLocation>
</comment>
<organism evidence="11 12">
    <name type="scientific">Piloderma croceum (strain F 1598)</name>
    <dbReference type="NCBI Taxonomy" id="765440"/>
    <lineage>
        <taxon>Eukaryota</taxon>
        <taxon>Fungi</taxon>
        <taxon>Dikarya</taxon>
        <taxon>Basidiomycota</taxon>
        <taxon>Agaricomycotina</taxon>
        <taxon>Agaricomycetes</taxon>
        <taxon>Agaricomycetidae</taxon>
        <taxon>Atheliales</taxon>
        <taxon>Atheliaceae</taxon>
        <taxon>Piloderma</taxon>
    </lineage>
</organism>
<evidence type="ECO:0000256" key="5">
    <source>
        <dbReference type="ARBA" id="ARBA00022490"/>
    </source>
</evidence>
<accession>A0A0C3EZ64</accession>
<dbReference type="InterPro" id="IPR011990">
    <property type="entry name" value="TPR-like_helical_dom_sf"/>
</dbReference>
<dbReference type="STRING" id="765440.A0A0C3EZ64"/>
<dbReference type="InterPro" id="IPR013699">
    <property type="entry name" value="Signal_recog_part_SRP72_RNA-bd"/>
</dbReference>
<dbReference type="OrthoDB" id="5421607at2759"/>
<dbReference type="Pfam" id="PF08492">
    <property type="entry name" value="SRP72"/>
    <property type="match status" value="1"/>
</dbReference>
<evidence type="ECO:0000256" key="1">
    <source>
        <dbReference type="ARBA" id="ARBA00004240"/>
    </source>
</evidence>
<keyword evidence="5" id="KW-0963">Cytoplasm</keyword>
<dbReference type="GO" id="GO:0005783">
    <property type="term" value="C:endoplasmic reticulum"/>
    <property type="evidence" value="ECO:0007669"/>
    <property type="project" value="UniProtKB-SubCell"/>
</dbReference>
<feature type="region of interest" description="Disordered" evidence="9">
    <location>
        <begin position="211"/>
        <end position="332"/>
    </location>
</feature>
<dbReference type="GO" id="GO:0006614">
    <property type="term" value="P:SRP-dependent cotranslational protein targeting to membrane"/>
    <property type="evidence" value="ECO:0007669"/>
    <property type="project" value="InterPro"/>
</dbReference>
<feature type="compositionally biased region" description="Polar residues" evidence="9">
    <location>
        <begin position="234"/>
        <end position="246"/>
    </location>
</feature>
<evidence type="ECO:0000256" key="7">
    <source>
        <dbReference type="ARBA" id="ARBA00023135"/>
    </source>
</evidence>
<feature type="region of interest" description="Disordered" evidence="9">
    <location>
        <begin position="1"/>
        <end position="36"/>
    </location>
</feature>
<keyword evidence="6" id="KW-0256">Endoplasmic reticulum</keyword>